<sequence>MILEKAKRNYLPQDLNIDWETLEPIFDELLNRKITSVDNLEQWLADKSEVEAALEEDFAWRYIKMSCDTANHDLVKSFQYFATEIEPKIAPIGNELNKKLNHSEFVKDLDQEKYFIYLRGVRKALELFREENIPLQTELQVEQQKYQGITGAMSVTLNGQEYTLEQASNFLKDLNRDTRKEAWEGITARRLEDKDKLDGLFNKLKDLRHQVALNAGFDNFRDYMFQALGRFDYTPQDCFDFHDAIEKEVVPLLSAQADERKKLLKLETLKPWDTEVDTSGKAALKPFENGIELIEKTINCFNKLNSYLGSRLEIMKENNLFDVESRKGKAPGGYNYPLSETGAPFIFMNSANSFRDLTTMVHEGGHAIHTFLTANLELNDFKHCPSEVAELASMSMELISMDHWDEFFKNEEELKRAKRYQLKDVLKTLPWVAVIDSFQHWIYTHPNHTTEERTQAWTKIFNRFGANFVDWSGHQEAMENLWQKQLHIFEVPFYYIEYAIAQLGAIAVWKNYKENPKKGLSNYMEALKLGYTKDMKTIYETAGIAFNFSAPYIKELMDFVRLELEKLD</sequence>
<dbReference type="CDD" id="cd09606">
    <property type="entry name" value="M3B_PepF"/>
    <property type="match status" value="1"/>
</dbReference>
<dbReference type="InterPro" id="IPR045090">
    <property type="entry name" value="Pept_M3A_M3B"/>
</dbReference>
<dbReference type="SUPFAM" id="SSF55486">
    <property type="entry name" value="Metalloproteases ('zincins'), catalytic domain"/>
    <property type="match status" value="1"/>
</dbReference>
<dbReference type="NCBIfam" id="TIGR02289">
    <property type="entry name" value="M3_not_pepF"/>
    <property type="match status" value="1"/>
</dbReference>
<dbReference type="Proteomes" id="UP000660024">
    <property type="component" value="Unassembled WGS sequence"/>
</dbReference>
<dbReference type="PANTHER" id="PTHR11804">
    <property type="entry name" value="PROTEASE M3 THIMET OLIGOPEPTIDASE-RELATED"/>
    <property type="match status" value="1"/>
</dbReference>
<organism evidence="8 9">
    <name type="scientific">Pedobacter segetis</name>
    <dbReference type="NCBI Taxonomy" id="2793069"/>
    <lineage>
        <taxon>Bacteria</taxon>
        <taxon>Pseudomonadati</taxon>
        <taxon>Bacteroidota</taxon>
        <taxon>Sphingobacteriia</taxon>
        <taxon>Sphingobacteriales</taxon>
        <taxon>Sphingobacteriaceae</taxon>
        <taxon>Pedobacter</taxon>
    </lineage>
</organism>
<keyword evidence="2 6" id="KW-0479">Metal-binding</keyword>
<evidence type="ECO:0000256" key="2">
    <source>
        <dbReference type="ARBA" id="ARBA00022723"/>
    </source>
</evidence>
<keyword evidence="1 6" id="KW-0645">Protease</keyword>
<evidence type="ECO:0000259" key="7">
    <source>
        <dbReference type="Pfam" id="PF01432"/>
    </source>
</evidence>
<evidence type="ECO:0000256" key="5">
    <source>
        <dbReference type="ARBA" id="ARBA00023049"/>
    </source>
</evidence>
<evidence type="ECO:0000256" key="1">
    <source>
        <dbReference type="ARBA" id="ARBA00022670"/>
    </source>
</evidence>
<gene>
    <name evidence="8" type="ORF">I5M32_10670</name>
</gene>
<dbReference type="InterPro" id="IPR011976">
    <property type="entry name" value="Pept_M3B_oligopep-rel"/>
</dbReference>
<keyword evidence="5 6" id="KW-0482">Metalloprotease</keyword>
<dbReference type="RefSeq" id="WP_200586234.1">
    <property type="nucleotide sequence ID" value="NZ_JAEHFY010000014.1"/>
</dbReference>
<keyword evidence="4 6" id="KW-0862">Zinc</keyword>
<dbReference type="Pfam" id="PF01432">
    <property type="entry name" value="Peptidase_M3"/>
    <property type="match status" value="1"/>
</dbReference>
<evidence type="ECO:0000313" key="9">
    <source>
        <dbReference type="Proteomes" id="UP000660024"/>
    </source>
</evidence>
<dbReference type="PANTHER" id="PTHR11804:SF48">
    <property type="entry name" value="PUTATIVE-RELATED"/>
    <property type="match status" value="1"/>
</dbReference>
<keyword evidence="3 6" id="KW-0378">Hydrolase</keyword>
<accession>A0ABS1BMK3</accession>
<dbReference type="InterPro" id="IPR001567">
    <property type="entry name" value="Pept_M3A_M3B_dom"/>
</dbReference>
<dbReference type="Gene3D" id="1.10.1370.30">
    <property type="match status" value="1"/>
</dbReference>
<comment type="caution">
    <text evidence="8">The sequence shown here is derived from an EMBL/GenBank/DDBJ whole genome shotgun (WGS) entry which is preliminary data.</text>
</comment>
<dbReference type="EMBL" id="JAEHFY010000014">
    <property type="protein sequence ID" value="MBK0383424.1"/>
    <property type="molecule type" value="Genomic_DNA"/>
</dbReference>
<comment type="cofactor">
    <cofactor evidence="6">
        <name>Zn(2+)</name>
        <dbReference type="ChEBI" id="CHEBI:29105"/>
    </cofactor>
    <text evidence="6">Binds 1 zinc ion.</text>
</comment>
<reference evidence="8 9" key="1">
    <citation type="submission" date="2020-12" db="EMBL/GenBank/DDBJ databases">
        <title>Bacterial novel species Pedobacter sp. SD-b isolated from soil.</title>
        <authorList>
            <person name="Jung H.-Y."/>
        </authorList>
    </citation>
    <scope>NUCLEOTIDE SEQUENCE [LARGE SCALE GENOMIC DNA]</scope>
    <source>
        <strain evidence="8 9">SD-b</strain>
    </source>
</reference>
<feature type="domain" description="Peptidase M3A/M3B catalytic" evidence="7">
    <location>
        <begin position="172"/>
        <end position="556"/>
    </location>
</feature>
<proteinExistence type="inferred from homology"/>
<evidence type="ECO:0000256" key="6">
    <source>
        <dbReference type="RuleBase" id="RU003435"/>
    </source>
</evidence>
<name>A0ABS1BMK3_9SPHI</name>
<evidence type="ECO:0000256" key="3">
    <source>
        <dbReference type="ARBA" id="ARBA00022801"/>
    </source>
</evidence>
<comment type="similarity">
    <text evidence="6">Belongs to the peptidase M3 family.</text>
</comment>
<keyword evidence="9" id="KW-1185">Reference proteome</keyword>
<protein>
    <submittedName>
        <fullName evidence="8">M3 family oligoendopeptidase</fullName>
    </submittedName>
</protein>
<evidence type="ECO:0000313" key="8">
    <source>
        <dbReference type="EMBL" id="MBK0383424.1"/>
    </source>
</evidence>
<evidence type="ECO:0000256" key="4">
    <source>
        <dbReference type="ARBA" id="ARBA00022833"/>
    </source>
</evidence>